<keyword evidence="3" id="KW-1185">Reference proteome</keyword>
<keyword evidence="1" id="KW-0812">Transmembrane</keyword>
<dbReference type="PANTHER" id="PTHR35128">
    <property type="entry name" value="SECRETION-REGULATING GUANINE NUCLEOTIDE EXCHANGE FACTOR"/>
    <property type="match status" value="1"/>
</dbReference>
<keyword evidence="1" id="KW-0472">Membrane</keyword>
<evidence type="ECO:0000313" key="2">
    <source>
        <dbReference type="EMBL" id="KAE9614820.1"/>
    </source>
</evidence>
<protein>
    <submittedName>
        <fullName evidence="2">Putative alpha/Beta hydrolase</fullName>
    </submittedName>
</protein>
<dbReference type="EMBL" id="WOCE01000004">
    <property type="protein sequence ID" value="KAE9614820.1"/>
    <property type="molecule type" value="Genomic_DNA"/>
</dbReference>
<sequence length="379" mass="43319">MIPTDMLKRGHKSNPRNGVQNCRISVLVMSFTLMLMLVLVYLLLHTDGEESYTKTDNDSEKLSLDHEFPNPKQKWNSFDSLVKFHPTKEFRNGTDLIWQVPELSPKGVLFVAHGCNGRAINFWDQTLECPDCIGLPEERLLVLHALARGFAVITISSARTCWTYGKEVLVVKDVIEWWISKRKLEKLPLVALGASSGGYFVSVLATTMKFNSIVIMIAEGMFEEMDIKRDYPPTLFVHMPKDFGRQRKIDEYVEILKDTGIDVGVVECMEFPLSANTLSDRIPGLDQNLSGKLFEFLKEKGFVDKNGYMRRDGRAIKWKEALQEKKTVSLDKHLVPHIQEELNLAYAYHEMTSVHSDQIFKWFESHISLLDLTCDALGI</sequence>
<comment type="caution">
    <text evidence="2">The sequence shown here is derived from an EMBL/GenBank/DDBJ whole genome shotgun (WGS) entry which is preliminary data.</text>
</comment>
<accession>A0A6A4QLJ5</accession>
<gene>
    <name evidence="2" type="ORF">Lalb_Chr04g0248721</name>
</gene>
<dbReference type="OrthoDB" id="10022521at2759"/>
<proteinExistence type="predicted"/>
<dbReference type="InterPro" id="IPR029058">
    <property type="entry name" value="AB_hydrolase_fold"/>
</dbReference>
<keyword evidence="2" id="KW-0378">Hydrolase</keyword>
<evidence type="ECO:0000313" key="3">
    <source>
        <dbReference type="Proteomes" id="UP000447434"/>
    </source>
</evidence>
<dbReference type="AlphaFoldDB" id="A0A6A4QLJ5"/>
<reference evidence="3" key="1">
    <citation type="journal article" date="2020" name="Nat. Commun.">
        <title>Genome sequence of the cluster root forming white lupin.</title>
        <authorList>
            <person name="Hufnagel B."/>
            <person name="Marques A."/>
            <person name="Soriano A."/>
            <person name="Marques L."/>
            <person name="Divol F."/>
            <person name="Doumas P."/>
            <person name="Sallet E."/>
            <person name="Mancinotti D."/>
            <person name="Carrere S."/>
            <person name="Marande W."/>
            <person name="Arribat S."/>
            <person name="Keller J."/>
            <person name="Huneau C."/>
            <person name="Blein T."/>
            <person name="Aime D."/>
            <person name="Laguerre M."/>
            <person name="Taylor J."/>
            <person name="Schubert V."/>
            <person name="Nelson M."/>
            <person name="Geu-Flores F."/>
            <person name="Crespi M."/>
            <person name="Gallardo-Guerrero K."/>
            <person name="Delaux P.-M."/>
            <person name="Salse J."/>
            <person name="Berges H."/>
            <person name="Guyot R."/>
            <person name="Gouzy J."/>
            <person name="Peret B."/>
        </authorList>
    </citation>
    <scope>NUCLEOTIDE SEQUENCE [LARGE SCALE GENOMIC DNA]</scope>
    <source>
        <strain evidence="3">cv. Amiga</strain>
    </source>
</reference>
<dbReference type="Gene3D" id="3.40.50.1820">
    <property type="entry name" value="alpha/beta hydrolase"/>
    <property type="match status" value="1"/>
</dbReference>
<keyword evidence="1" id="KW-1133">Transmembrane helix</keyword>
<dbReference type="SUPFAM" id="SSF53474">
    <property type="entry name" value="alpha/beta-Hydrolases"/>
    <property type="match status" value="1"/>
</dbReference>
<dbReference type="PANTHER" id="PTHR35128:SF1">
    <property type="entry name" value="SECRETION-REGULATING GUANINE NUCLEOTIDE EXCHANGE FACTOR"/>
    <property type="match status" value="1"/>
</dbReference>
<dbReference type="Proteomes" id="UP000447434">
    <property type="component" value="Chromosome 4"/>
</dbReference>
<organism evidence="2 3">
    <name type="scientific">Lupinus albus</name>
    <name type="common">White lupine</name>
    <name type="synonym">Lupinus termis</name>
    <dbReference type="NCBI Taxonomy" id="3870"/>
    <lineage>
        <taxon>Eukaryota</taxon>
        <taxon>Viridiplantae</taxon>
        <taxon>Streptophyta</taxon>
        <taxon>Embryophyta</taxon>
        <taxon>Tracheophyta</taxon>
        <taxon>Spermatophyta</taxon>
        <taxon>Magnoliopsida</taxon>
        <taxon>eudicotyledons</taxon>
        <taxon>Gunneridae</taxon>
        <taxon>Pentapetalae</taxon>
        <taxon>rosids</taxon>
        <taxon>fabids</taxon>
        <taxon>Fabales</taxon>
        <taxon>Fabaceae</taxon>
        <taxon>Papilionoideae</taxon>
        <taxon>50 kb inversion clade</taxon>
        <taxon>genistoids sensu lato</taxon>
        <taxon>core genistoids</taxon>
        <taxon>Genisteae</taxon>
        <taxon>Lupinus</taxon>
    </lineage>
</organism>
<dbReference type="GO" id="GO:0016787">
    <property type="term" value="F:hydrolase activity"/>
    <property type="evidence" value="ECO:0007669"/>
    <property type="project" value="UniProtKB-KW"/>
</dbReference>
<name>A0A6A4QLJ5_LUPAL</name>
<feature type="transmembrane region" description="Helical" evidence="1">
    <location>
        <begin position="21"/>
        <end position="44"/>
    </location>
</feature>
<evidence type="ECO:0000256" key="1">
    <source>
        <dbReference type="SAM" id="Phobius"/>
    </source>
</evidence>